<evidence type="ECO:0000259" key="9">
    <source>
        <dbReference type="PROSITE" id="PS51384"/>
    </source>
</evidence>
<dbReference type="InterPro" id="IPR017927">
    <property type="entry name" value="FAD-bd_FR_type"/>
</dbReference>
<feature type="domain" description="Flavodoxin-like" evidence="8">
    <location>
        <begin position="96"/>
        <end position="247"/>
    </location>
</feature>
<evidence type="ECO:0000313" key="11">
    <source>
        <dbReference type="Proteomes" id="UP001465755"/>
    </source>
</evidence>
<evidence type="ECO:0000259" key="8">
    <source>
        <dbReference type="PROSITE" id="PS50902"/>
    </source>
</evidence>
<dbReference type="GO" id="GO:0016491">
    <property type="term" value="F:oxidoreductase activity"/>
    <property type="evidence" value="ECO:0007669"/>
    <property type="project" value="UniProtKB-KW"/>
</dbReference>
<evidence type="ECO:0000256" key="6">
    <source>
        <dbReference type="ARBA" id="ARBA00022857"/>
    </source>
</evidence>
<dbReference type="GO" id="GO:0010181">
    <property type="term" value="F:FMN binding"/>
    <property type="evidence" value="ECO:0007669"/>
    <property type="project" value="InterPro"/>
</dbReference>
<comment type="caution">
    <text evidence="10">The sequence shown here is derived from an EMBL/GenBank/DDBJ whole genome shotgun (WGS) entry which is preliminary data.</text>
</comment>
<name>A0AAW1NLE0_9CHLO</name>
<evidence type="ECO:0000256" key="2">
    <source>
        <dbReference type="ARBA" id="ARBA00001974"/>
    </source>
</evidence>
<dbReference type="PRINTS" id="PR00371">
    <property type="entry name" value="FPNCR"/>
</dbReference>
<comment type="cofactor">
    <cofactor evidence="2">
        <name>FAD</name>
        <dbReference type="ChEBI" id="CHEBI:57692"/>
    </cofactor>
</comment>
<dbReference type="Proteomes" id="UP001465755">
    <property type="component" value="Unassembled WGS sequence"/>
</dbReference>
<dbReference type="PROSITE" id="PS51384">
    <property type="entry name" value="FAD_FR"/>
    <property type="match status" value="1"/>
</dbReference>
<keyword evidence="4" id="KW-0288">FMN</keyword>
<dbReference type="InterPro" id="IPR003097">
    <property type="entry name" value="CysJ-like_FAD-binding"/>
</dbReference>
<feature type="domain" description="FAD-binding FR-type" evidence="9">
    <location>
        <begin position="284"/>
        <end position="544"/>
    </location>
</feature>
<dbReference type="Gene3D" id="3.40.50.80">
    <property type="entry name" value="Nucleotide-binding domain of ferredoxin-NADP reductase (FNR) module"/>
    <property type="match status" value="1"/>
</dbReference>
<protein>
    <submittedName>
        <fullName evidence="10">Uncharacterized protein</fullName>
    </submittedName>
</protein>
<dbReference type="Gene3D" id="2.40.30.10">
    <property type="entry name" value="Translation factors"/>
    <property type="match status" value="1"/>
</dbReference>
<keyword evidence="5" id="KW-0274">FAD</keyword>
<dbReference type="Pfam" id="PF00258">
    <property type="entry name" value="Flavodoxin_1"/>
    <property type="match status" value="1"/>
</dbReference>
<dbReference type="InterPro" id="IPR008254">
    <property type="entry name" value="Flavodoxin/NO_synth"/>
</dbReference>
<dbReference type="Pfam" id="PF00175">
    <property type="entry name" value="NAD_binding_1"/>
    <property type="match status" value="1"/>
</dbReference>
<dbReference type="InterPro" id="IPR001709">
    <property type="entry name" value="Flavoprot_Pyr_Nucl_cyt_Rdtase"/>
</dbReference>
<evidence type="ECO:0000256" key="4">
    <source>
        <dbReference type="ARBA" id="ARBA00022643"/>
    </source>
</evidence>
<dbReference type="EMBL" id="JALJOQ010000313">
    <property type="protein sequence ID" value="KAK9785249.1"/>
    <property type="molecule type" value="Genomic_DNA"/>
</dbReference>
<evidence type="ECO:0000256" key="7">
    <source>
        <dbReference type="ARBA" id="ARBA00023002"/>
    </source>
</evidence>
<dbReference type="PANTHER" id="PTHR19384">
    <property type="entry name" value="NITRIC OXIDE SYNTHASE-RELATED"/>
    <property type="match status" value="1"/>
</dbReference>
<proteinExistence type="predicted"/>
<dbReference type="InterPro" id="IPR023173">
    <property type="entry name" value="NADPH_Cyt_P450_Rdtase_alpha"/>
</dbReference>
<comment type="cofactor">
    <cofactor evidence="1">
        <name>FMN</name>
        <dbReference type="ChEBI" id="CHEBI:58210"/>
    </cofactor>
</comment>
<dbReference type="InterPro" id="IPR029039">
    <property type="entry name" value="Flavoprotein-like_sf"/>
</dbReference>
<dbReference type="InterPro" id="IPR001433">
    <property type="entry name" value="OxRdtase_FAD/NAD-bd"/>
</dbReference>
<gene>
    <name evidence="10" type="ORF">WJX73_004727</name>
</gene>
<dbReference type="Gene3D" id="1.20.990.10">
    <property type="entry name" value="NADPH-cytochrome p450 Reductase, Chain A, domain 3"/>
    <property type="match status" value="1"/>
</dbReference>
<dbReference type="PANTHER" id="PTHR19384:SF128">
    <property type="entry name" value="NADPH OXIDOREDUCTASE A"/>
    <property type="match status" value="1"/>
</dbReference>
<organism evidence="10 11">
    <name type="scientific">Symbiochloris irregularis</name>
    <dbReference type="NCBI Taxonomy" id="706552"/>
    <lineage>
        <taxon>Eukaryota</taxon>
        <taxon>Viridiplantae</taxon>
        <taxon>Chlorophyta</taxon>
        <taxon>core chlorophytes</taxon>
        <taxon>Trebouxiophyceae</taxon>
        <taxon>Trebouxiales</taxon>
        <taxon>Trebouxiaceae</taxon>
        <taxon>Symbiochloris</taxon>
    </lineage>
</organism>
<dbReference type="GO" id="GO:0050660">
    <property type="term" value="F:flavin adenine dinucleotide binding"/>
    <property type="evidence" value="ECO:0007669"/>
    <property type="project" value="TreeGrafter"/>
</dbReference>
<reference evidence="10 11" key="1">
    <citation type="journal article" date="2024" name="Nat. Commun.">
        <title>Phylogenomics reveals the evolutionary origins of lichenization in chlorophyte algae.</title>
        <authorList>
            <person name="Puginier C."/>
            <person name="Libourel C."/>
            <person name="Otte J."/>
            <person name="Skaloud P."/>
            <person name="Haon M."/>
            <person name="Grisel S."/>
            <person name="Petersen M."/>
            <person name="Berrin J.G."/>
            <person name="Delaux P.M."/>
            <person name="Dal Grande F."/>
            <person name="Keller J."/>
        </authorList>
    </citation>
    <scope>NUCLEOTIDE SEQUENCE [LARGE SCALE GENOMIC DNA]</scope>
    <source>
        <strain evidence="10 11">SAG 2036</strain>
    </source>
</reference>
<dbReference type="SUPFAM" id="SSF52343">
    <property type="entry name" value="Ferredoxin reductase-like, C-terminal NADP-linked domain"/>
    <property type="match status" value="1"/>
</dbReference>
<dbReference type="InterPro" id="IPR001094">
    <property type="entry name" value="Flavdoxin-like"/>
</dbReference>
<keyword evidence="7" id="KW-0560">Oxidoreductase</keyword>
<sequence length="736" mass="79967">MIKGPSLGLSSTFSALCVVHKGRRLRQGVICVCRDIDSFIAGPRKAKGAKSKRPRETSFAAFLANDPDQDDQAAAASPDTDAAADADRLQPHHVPVLVLYGTEFGFCKEIAEKLRDQLRAKEPCWPVMVDMADFEDGALDLLQHQAALVICSTQGDGVPPSEARAFCDWLNSSNAPSLSDDSSTSERTGPLNFSVLAAGDKSYINFCACGRMLDAKFEALGAQRLHPRVDLNKEDWRSVDAWIDGVLSSISAMSLETAAELGGGLLQSGEASNAPPKAKKWSMSRPYWATVTAVESLCTITQPDDRDTVRVEMDLGDSGLRYTPGDALGVHPLNDAEAVEEVLQALGLAGREGVSAPSWHYEDARADASDDQLDLREALTTCYDLRSPRPAILELLSTITAEHHHNENDSAAANGNVPAESNASIRAKLKALQGDEAAFEEYLTPRHVIDVLHDSLPRDQPYSLPAESVSKLLACLRPLLPRLYSISSSMREREAGVQITVAAVRYDSLGRPRAGVASNFLAGQCQVGDKLPVYMSANPDFRLPPDPSTPIIMVGPGTGLAPFRSFIMERLLGDAAAQNDDHPSDRQPDEDTATLATTASVSEPGKAALANGQHSSSLSAETCLLFFGSRRRDQDYLYGPVLERWQEQGLISLHTAFSRQQAQKVYVQQRLREAGAQVWALLQRGAHFYVCGDAASMAGSVEQALLDIISQHQGHDGAAYLDRLRAEKRYQRDVWF</sequence>
<dbReference type="PROSITE" id="PS50902">
    <property type="entry name" value="FLAVODOXIN_LIKE"/>
    <property type="match status" value="1"/>
</dbReference>
<accession>A0AAW1NLE0</accession>
<keyword evidence="6" id="KW-0521">NADP</keyword>
<dbReference type="SUPFAM" id="SSF52218">
    <property type="entry name" value="Flavoproteins"/>
    <property type="match status" value="1"/>
</dbReference>
<keyword evidence="3" id="KW-0285">Flavoprotein</keyword>
<evidence type="ECO:0000313" key="10">
    <source>
        <dbReference type="EMBL" id="KAK9785249.1"/>
    </source>
</evidence>
<evidence type="ECO:0000256" key="3">
    <source>
        <dbReference type="ARBA" id="ARBA00022630"/>
    </source>
</evidence>
<dbReference type="InterPro" id="IPR017938">
    <property type="entry name" value="Riboflavin_synthase-like_b-brl"/>
</dbReference>
<dbReference type="InterPro" id="IPR039261">
    <property type="entry name" value="FNR_nucleotide-bd"/>
</dbReference>
<dbReference type="AlphaFoldDB" id="A0AAW1NLE0"/>
<dbReference type="SUPFAM" id="SSF63380">
    <property type="entry name" value="Riboflavin synthase domain-like"/>
    <property type="match status" value="1"/>
</dbReference>
<dbReference type="GO" id="GO:0005829">
    <property type="term" value="C:cytosol"/>
    <property type="evidence" value="ECO:0007669"/>
    <property type="project" value="TreeGrafter"/>
</dbReference>
<evidence type="ECO:0000256" key="5">
    <source>
        <dbReference type="ARBA" id="ARBA00022827"/>
    </source>
</evidence>
<dbReference type="PRINTS" id="PR00369">
    <property type="entry name" value="FLAVODOXIN"/>
</dbReference>
<dbReference type="Gene3D" id="3.40.50.360">
    <property type="match status" value="1"/>
</dbReference>
<keyword evidence="11" id="KW-1185">Reference proteome</keyword>
<evidence type="ECO:0000256" key="1">
    <source>
        <dbReference type="ARBA" id="ARBA00001917"/>
    </source>
</evidence>
<dbReference type="Pfam" id="PF00667">
    <property type="entry name" value="FAD_binding_1"/>
    <property type="match status" value="2"/>
</dbReference>